<accession>A0A382L0I6</accession>
<name>A0A382L0I6_9ZZZZ</name>
<gene>
    <name evidence="1" type="ORF">METZ01_LOCUS283120</name>
</gene>
<dbReference type="EMBL" id="UINC01084012">
    <property type="protein sequence ID" value="SVC30266.1"/>
    <property type="molecule type" value="Genomic_DNA"/>
</dbReference>
<feature type="non-terminal residue" evidence="1">
    <location>
        <position position="1"/>
    </location>
</feature>
<reference evidence="1" key="1">
    <citation type="submission" date="2018-05" db="EMBL/GenBank/DDBJ databases">
        <authorList>
            <person name="Lanie J.A."/>
            <person name="Ng W.-L."/>
            <person name="Kazmierczak K.M."/>
            <person name="Andrzejewski T.M."/>
            <person name="Davidsen T.M."/>
            <person name="Wayne K.J."/>
            <person name="Tettelin H."/>
            <person name="Glass J.I."/>
            <person name="Rusch D."/>
            <person name="Podicherti R."/>
            <person name="Tsui H.-C.T."/>
            <person name="Winkler M.E."/>
        </authorList>
    </citation>
    <scope>NUCLEOTIDE SEQUENCE</scope>
</reference>
<proteinExistence type="predicted"/>
<evidence type="ECO:0000313" key="1">
    <source>
        <dbReference type="EMBL" id="SVC30266.1"/>
    </source>
</evidence>
<organism evidence="1">
    <name type="scientific">marine metagenome</name>
    <dbReference type="NCBI Taxonomy" id="408172"/>
    <lineage>
        <taxon>unclassified sequences</taxon>
        <taxon>metagenomes</taxon>
        <taxon>ecological metagenomes</taxon>
    </lineage>
</organism>
<protein>
    <submittedName>
        <fullName evidence="1">Uncharacterized protein</fullName>
    </submittedName>
</protein>
<sequence length="252" mass="28968">YVLLEDVADERGESPAKVGRFLFRSNCDLYLHLDESKELRTCEVKYEPLGELWTETNIVTPGHYRLLPESATEAIKRIGSDNFSIEGLIFVTKFEDGKTFNLKFGKDDSSVSIVAKKIDIDSLPPPSKYQTAPGSMYPAPPEKKFFEKFEKIKIPNKRKPHSAFVVVAKTMMKIKRAEAWKELVDLAQKSRGQTEVTLSGWGKIYLRRVRLNPEQEILYSHEQFDYDKTENLPDGVNIFNLTAFNTSWTDYK</sequence>
<dbReference type="AlphaFoldDB" id="A0A382L0I6"/>